<feature type="transmembrane region" description="Helical" evidence="8">
    <location>
        <begin position="868"/>
        <end position="890"/>
    </location>
</feature>
<name>A0A813QHF1_9BILA</name>
<comment type="caution">
    <text evidence="11">The sequence shown here is derived from an EMBL/GenBank/DDBJ whole genome shotgun (WGS) entry which is preliminary data.</text>
</comment>
<evidence type="ECO:0000313" key="11">
    <source>
        <dbReference type="EMBL" id="CAF0767090.1"/>
    </source>
</evidence>
<proteinExistence type="predicted"/>
<keyword evidence="4 8" id="KW-1133">Transmembrane helix</keyword>
<dbReference type="InterPro" id="IPR050685">
    <property type="entry name" value="LDLR"/>
</dbReference>
<evidence type="ECO:0000256" key="7">
    <source>
        <dbReference type="PROSITE-ProRule" id="PRU00124"/>
    </source>
</evidence>
<evidence type="ECO:0000259" key="10">
    <source>
        <dbReference type="PROSITE" id="PS00022"/>
    </source>
</evidence>
<reference evidence="11" key="1">
    <citation type="submission" date="2021-02" db="EMBL/GenBank/DDBJ databases">
        <authorList>
            <person name="Nowell W R."/>
        </authorList>
    </citation>
    <scope>NUCLEOTIDE SEQUENCE</scope>
</reference>
<feature type="disulfide bond" evidence="7">
    <location>
        <begin position="226"/>
        <end position="238"/>
    </location>
</feature>
<keyword evidence="3" id="KW-0677">Repeat</keyword>
<evidence type="ECO:0000256" key="8">
    <source>
        <dbReference type="SAM" id="Phobius"/>
    </source>
</evidence>
<comment type="subcellular location">
    <subcellularLocation>
        <location evidence="1">Membrane</location>
        <topology evidence="1">Single-pass membrane protein</topology>
    </subcellularLocation>
</comment>
<evidence type="ECO:0000256" key="6">
    <source>
        <dbReference type="ARBA" id="ARBA00023157"/>
    </source>
</evidence>
<keyword evidence="9" id="KW-0732">Signal</keyword>
<dbReference type="InterPro" id="IPR000742">
    <property type="entry name" value="EGF"/>
</dbReference>
<keyword evidence="2 8" id="KW-0812">Transmembrane</keyword>
<dbReference type="SMART" id="SM00192">
    <property type="entry name" value="LDLa"/>
    <property type="match status" value="3"/>
</dbReference>
<dbReference type="Proteomes" id="UP000663860">
    <property type="component" value="Unassembled WGS sequence"/>
</dbReference>
<evidence type="ECO:0000256" key="5">
    <source>
        <dbReference type="ARBA" id="ARBA00023136"/>
    </source>
</evidence>
<sequence>MIYLIVLLLWPMVYTSLNLYETDRKVGNEQLQFDCLYYHVDNETSLYDWLLTNTSQILKYCRRPLNETSIPRLDFPNQHQDVKNYTFKQLRQSNITIDQLISWNASVDLVERYFLYTEQSIIDDPSSKEIFYQCTYPWFGLRCEYKPAHILIDTDDDPKESFYKTNDWYVKDMINTNRESSCYVHLTCDRGSPMCLDWREICNGQIDCIDGGADEAQCFLLEINECADDEYRCHNGLCIPLNFYKDDAQHPDCLDRSDEPTSRSSFSFCSKDPRFRCEDQVCRSNDMSFSCADGQCVNIFKNSCVNGRNNLVKTAMKAKGNLSHSCWLFMICHTLMIDEINGDTCASLSVLSNVNNSDLFNCESLFQFPTIPVLYGHVRFLYDNNQSKLIQAGINLILPDYICYDAQLCDFISSTFHYQNLTCRHRQQIPVDADLSYDEFLLSLSNYFRPCAAPYIMSNDEQYRQHSSLYCCKNSSKCISKHRLMDRIRDCPMDDDENYKLSCSLQDTHRFKCSDQDTTCWSPLVDPNSCIVFNQKLNLNEILFQNICDGVVHLLPQEIDGQSHSDETECQHWPCDNIYTRCDSFKACPDGSDDNMDVPSYILSYIITRRPDDSWFTAISIKKLIHDQQVVTLYNAEDIHMAFIKHSSDYYLAVVQDTSMYHESILTSITPNQRCLRINELFNLTLLRLPRIRRVKYYHLPCQTRLDLWCFSDEIYMCVCTSDKHTNCFEFDHQISFACQHNDFCDNGASCFQDDITCPSSTICICTDCYFGTRCQFYAKGFGLTLDDILRYELQRNFSLSQQRVSIKTSAIVTMFIQILVSDSIANRFNHQSNDSSGGLPLALVILSLPRLIIALLSTCIKSSRNPWLYLVGYFISFVPSMLMFIIFVLPSDLYSKEFKDAIKICQRRSQ</sequence>
<comment type="caution">
    <text evidence="7">Lacks conserved residue(s) required for the propagation of feature annotation.</text>
</comment>
<dbReference type="SUPFAM" id="SSF57424">
    <property type="entry name" value="LDL receptor-like module"/>
    <property type="match status" value="1"/>
</dbReference>
<dbReference type="Gene3D" id="4.10.400.10">
    <property type="entry name" value="Low-density Lipoprotein Receptor"/>
    <property type="match status" value="1"/>
</dbReference>
<protein>
    <recommendedName>
        <fullName evidence="10">EGF-like domain-containing protein</fullName>
    </recommendedName>
</protein>
<evidence type="ECO:0000256" key="2">
    <source>
        <dbReference type="ARBA" id="ARBA00022692"/>
    </source>
</evidence>
<dbReference type="PANTHER" id="PTHR24270">
    <property type="entry name" value="LOW-DENSITY LIPOPROTEIN RECEPTOR-RELATED"/>
    <property type="match status" value="1"/>
</dbReference>
<evidence type="ECO:0000256" key="3">
    <source>
        <dbReference type="ARBA" id="ARBA00022737"/>
    </source>
</evidence>
<dbReference type="PRINTS" id="PR00261">
    <property type="entry name" value="LDLRECEPTOR"/>
</dbReference>
<dbReference type="CDD" id="cd00112">
    <property type="entry name" value="LDLa"/>
    <property type="match status" value="1"/>
</dbReference>
<feature type="signal peptide" evidence="9">
    <location>
        <begin position="1"/>
        <end position="15"/>
    </location>
</feature>
<keyword evidence="5 8" id="KW-0472">Membrane</keyword>
<feature type="chain" id="PRO_5032576909" description="EGF-like domain-containing protein" evidence="9">
    <location>
        <begin position="16"/>
        <end position="911"/>
    </location>
</feature>
<dbReference type="PROSITE" id="PS00022">
    <property type="entry name" value="EGF_1"/>
    <property type="match status" value="1"/>
</dbReference>
<dbReference type="AlphaFoldDB" id="A0A813QHF1"/>
<dbReference type="InterPro" id="IPR002172">
    <property type="entry name" value="LDrepeatLR_classA_rpt"/>
</dbReference>
<evidence type="ECO:0000256" key="4">
    <source>
        <dbReference type="ARBA" id="ARBA00022989"/>
    </source>
</evidence>
<feature type="domain" description="EGF-like" evidence="10">
    <location>
        <begin position="764"/>
        <end position="775"/>
    </location>
</feature>
<dbReference type="GO" id="GO:0016192">
    <property type="term" value="P:vesicle-mediated transport"/>
    <property type="evidence" value="ECO:0007669"/>
    <property type="project" value="UniProtKB-ARBA"/>
</dbReference>
<dbReference type="PROSITE" id="PS50068">
    <property type="entry name" value="LDLRA_2"/>
    <property type="match status" value="1"/>
</dbReference>
<dbReference type="InterPro" id="IPR036055">
    <property type="entry name" value="LDL_receptor-like_sf"/>
</dbReference>
<dbReference type="GO" id="GO:0005886">
    <property type="term" value="C:plasma membrane"/>
    <property type="evidence" value="ECO:0007669"/>
    <property type="project" value="TreeGrafter"/>
</dbReference>
<keyword evidence="6 7" id="KW-1015">Disulfide bond</keyword>
<evidence type="ECO:0000256" key="9">
    <source>
        <dbReference type="SAM" id="SignalP"/>
    </source>
</evidence>
<accession>A0A813QHF1</accession>
<evidence type="ECO:0000313" key="12">
    <source>
        <dbReference type="Proteomes" id="UP000663860"/>
    </source>
</evidence>
<feature type="transmembrane region" description="Helical" evidence="8">
    <location>
        <begin position="840"/>
        <end position="861"/>
    </location>
</feature>
<organism evidence="11 12">
    <name type="scientific">Adineta steineri</name>
    <dbReference type="NCBI Taxonomy" id="433720"/>
    <lineage>
        <taxon>Eukaryota</taxon>
        <taxon>Metazoa</taxon>
        <taxon>Spiralia</taxon>
        <taxon>Gnathifera</taxon>
        <taxon>Rotifera</taxon>
        <taxon>Eurotatoria</taxon>
        <taxon>Bdelloidea</taxon>
        <taxon>Adinetida</taxon>
        <taxon>Adinetidae</taxon>
        <taxon>Adineta</taxon>
    </lineage>
</organism>
<evidence type="ECO:0000256" key="1">
    <source>
        <dbReference type="ARBA" id="ARBA00004167"/>
    </source>
</evidence>
<gene>
    <name evidence="11" type="ORF">IZO911_LOCUS5058</name>
</gene>
<dbReference type="EMBL" id="CAJNOE010000029">
    <property type="protein sequence ID" value="CAF0767090.1"/>
    <property type="molecule type" value="Genomic_DNA"/>
</dbReference>